<evidence type="ECO:0000256" key="2">
    <source>
        <dbReference type="ARBA" id="ARBA00022737"/>
    </source>
</evidence>
<evidence type="ECO:0000256" key="7">
    <source>
        <dbReference type="SAM" id="MobiDB-lite"/>
    </source>
</evidence>
<feature type="compositionally biased region" description="Low complexity" evidence="7">
    <location>
        <begin position="276"/>
        <end position="291"/>
    </location>
</feature>
<dbReference type="InterPro" id="IPR011598">
    <property type="entry name" value="bHLH_dom"/>
</dbReference>
<feature type="region of interest" description="Disordered" evidence="7">
    <location>
        <begin position="599"/>
        <end position="625"/>
    </location>
</feature>
<evidence type="ECO:0000256" key="5">
    <source>
        <dbReference type="ARBA" id="ARBA00023163"/>
    </source>
</evidence>
<dbReference type="Gene3D" id="3.30.450.20">
    <property type="entry name" value="PAS domain"/>
    <property type="match status" value="1"/>
</dbReference>
<keyword evidence="6" id="KW-0539">Nucleus</keyword>
<dbReference type="SUPFAM" id="SSF55785">
    <property type="entry name" value="PYP-like sensor domain (PAS domain)"/>
    <property type="match status" value="1"/>
</dbReference>
<evidence type="ECO:0000259" key="9">
    <source>
        <dbReference type="PROSITE" id="PS50888"/>
    </source>
</evidence>
<proteinExistence type="predicted"/>
<comment type="caution">
    <text evidence="10">The sequence shown here is derived from an EMBL/GenBank/DDBJ whole genome shotgun (WGS) entry which is preliminary data.</text>
</comment>
<keyword evidence="5" id="KW-0804">Transcription</keyword>
<keyword evidence="3" id="KW-0805">Transcription regulation</keyword>
<gene>
    <name evidence="10" type="ORF">Ciccas_000549</name>
</gene>
<dbReference type="SMART" id="SM00091">
    <property type="entry name" value="PAS"/>
    <property type="match status" value="1"/>
</dbReference>
<dbReference type="AlphaFoldDB" id="A0ABD2QMN5"/>
<feature type="compositionally biased region" description="Polar residues" evidence="7">
    <location>
        <begin position="125"/>
        <end position="142"/>
    </location>
</feature>
<evidence type="ECO:0000313" key="11">
    <source>
        <dbReference type="Proteomes" id="UP001626550"/>
    </source>
</evidence>
<feature type="region of interest" description="Disordered" evidence="7">
    <location>
        <begin position="276"/>
        <end position="299"/>
    </location>
</feature>
<protein>
    <recommendedName>
        <fullName evidence="12">Aryl hydrocarbon receptor nuclear translocator</fullName>
    </recommendedName>
</protein>
<keyword evidence="11" id="KW-1185">Reference proteome</keyword>
<keyword evidence="2" id="KW-0677">Repeat</keyword>
<dbReference type="InterPro" id="IPR000014">
    <property type="entry name" value="PAS"/>
</dbReference>
<sequence length="752" mass="82257">MTAYINELCEMVPTCSSLARKPDKLTILRMAVSHMKSLRGSGNTGTDGSYRPSFLSDQELKYLILEAADGFLFVCQCDTGRIVYVSDSVTAVLSQSQSDWYQQTIYDVCHPDDAEKIKEQLTGTMTPANGASASSITNTAPTPKSSPHHKQQPSPSAFCPLTSPNTSMRILDLKTGTVKKEGCQGQSRMGMGSRRGFICRMRLGSCDPPAFRSSSASPISTSYNARMARITQRAMLSVNSSNPSNSPVDQNGVNNNGPQYVLVHVTGIIKNWPLNTQQQSNQSNPNYNSQPGYSSSSIDPFLQNSIEGEEFASNAPTSTPCLVALGRLQICNMPTPNDLTPQSRPCSFVLRINASDGLVTFCDQRISQVWTIKHTDQNEDQHLPEYSVKASEILGQTLSEFIPDPEECLAYKEVLEKVVANKIENDLACVASLRVMKGSPEMTEARCHVRLSLHAFLNPYNQEIEYVICTVTTMRSLQDSSMLAAVTAPQSSLQRHLMAMENNVQGEHSLFTAGSTFMPNAGTETGSSSENPTYNSASSAYFQSPNSTSQTSNFDHSTSSWSEPNQLYRSMGAWKGEESTAPSYIPVRSLQSYTANVIEQRSTNQKDTKDQKKASRTPGDKSVRRPSAICFLPPEASSEGGRIMGNYQEESMYPGGYQQQTGSWCANSSDYSSLTMLQPGGQAYPDYLQGTGETERQFYGEGSTFSGPGYADSQPSGYNASHHFMQVARPEPIARQSTESTTDMYANSGHSN</sequence>
<dbReference type="PRINTS" id="PR00785">
    <property type="entry name" value="NCTRNSLOCATR"/>
</dbReference>
<dbReference type="PROSITE" id="PS50112">
    <property type="entry name" value="PAS"/>
    <property type="match status" value="1"/>
</dbReference>
<organism evidence="10 11">
    <name type="scientific">Cichlidogyrus casuarinus</name>
    <dbReference type="NCBI Taxonomy" id="1844966"/>
    <lineage>
        <taxon>Eukaryota</taxon>
        <taxon>Metazoa</taxon>
        <taxon>Spiralia</taxon>
        <taxon>Lophotrochozoa</taxon>
        <taxon>Platyhelminthes</taxon>
        <taxon>Monogenea</taxon>
        <taxon>Monopisthocotylea</taxon>
        <taxon>Dactylogyridea</taxon>
        <taxon>Ancyrocephalidae</taxon>
        <taxon>Cichlidogyrus</taxon>
    </lineage>
</organism>
<dbReference type="Pfam" id="PF00010">
    <property type="entry name" value="HLH"/>
    <property type="match status" value="1"/>
</dbReference>
<dbReference type="PROSITE" id="PS50888">
    <property type="entry name" value="BHLH"/>
    <property type="match status" value="1"/>
</dbReference>
<dbReference type="EMBL" id="JBJKFK010000030">
    <property type="protein sequence ID" value="KAL3320778.1"/>
    <property type="molecule type" value="Genomic_DNA"/>
</dbReference>
<dbReference type="PANTHER" id="PTHR23042">
    <property type="entry name" value="CIRCADIAN PROTEIN CLOCK/ARNT/BMAL/PAS"/>
    <property type="match status" value="1"/>
</dbReference>
<evidence type="ECO:0000256" key="3">
    <source>
        <dbReference type="ARBA" id="ARBA00023015"/>
    </source>
</evidence>
<feature type="domain" description="PAS" evidence="8">
    <location>
        <begin position="57"/>
        <end position="128"/>
    </location>
</feature>
<dbReference type="CDD" id="cd00130">
    <property type="entry name" value="PAS"/>
    <property type="match status" value="1"/>
</dbReference>
<feature type="region of interest" description="Disordered" evidence="7">
    <location>
        <begin position="515"/>
        <end position="562"/>
    </location>
</feature>
<evidence type="ECO:0008006" key="12">
    <source>
        <dbReference type="Google" id="ProtNLM"/>
    </source>
</evidence>
<accession>A0ABD2QMN5</accession>
<evidence type="ECO:0000259" key="8">
    <source>
        <dbReference type="PROSITE" id="PS50112"/>
    </source>
</evidence>
<comment type="subcellular location">
    <subcellularLocation>
        <location evidence="1">Nucleus</location>
    </subcellularLocation>
</comment>
<feature type="region of interest" description="Disordered" evidence="7">
    <location>
        <begin position="698"/>
        <end position="752"/>
    </location>
</feature>
<dbReference type="InterPro" id="IPR035965">
    <property type="entry name" value="PAS-like_dom_sf"/>
</dbReference>
<feature type="region of interest" description="Disordered" evidence="7">
    <location>
        <begin position="125"/>
        <end position="164"/>
    </location>
</feature>
<feature type="compositionally biased region" description="Polar residues" evidence="7">
    <location>
        <begin position="735"/>
        <end position="752"/>
    </location>
</feature>
<feature type="domain" description="BHLH" evidence="9">
    <location>
        <begin position="1"/>
        <end position="38"/>
    </location>
</feature>
<keyword evidence="4" id="KW-0238">DNA-binding</keyword>
<dbReference type="Gene3D" id="4.10.280.10">
    <property type="entry name" value="Helix-loop-helix DNA-binding domain"/>
    <property type="match status" value="1"/>
</dbReference>
<name>A0ABD2QMN5_9PLAT</name>
<dbReference type="Proteomes" id="UP001626550">
    <property type="component" value="Unassembled WGS sequence"/>
</dbReference>
<evidence type="ECO:0000256" key="6">
    <source>
        <dbReference type="ARBA" id="ARBA00023242"/>
    </source>
</evidence>
<dbReference type="InterPro" id="IPR036638">
    <property type="entry name" value="HLH_DNA-bd_sf"/>
</dbReference>
<reference evidence="10 11" key="1">
    <citation type="submission" date="2024-11" db="EMBL/GenBank/DDBJ databases">
        <title>Adaptive evolution of stress response genes in parasites aligns with host niche diversity.</title>
        <authorList>
            <person name="Hahn C."/>
            <person name="Resl P."/>
        </authorList>
    </citation>
    <scope>NUCLEOTIDE SEQUENCE [LARGE SCALE GENOMIC DNA]</scope>
    <source>
        <strain evidence="10">EGGRZ-B1_66</strain>
        <tissue evidence="10">Body</tissue>
    </source>
</reference>
<evidence type="ECO:0000313" key="10">
    <source>
        <dbReference type="EMBL" id="KAL3320778.1"/>
    </source>
</evidence>
<feature type="compositionally biased region" description="Basic and acidic residues" evidence="7">
    <location>
        <begin position="604"/>
        <end position="623"/>
    </location>
</feature>
<dbReference type="SUPFAM" id="SSF47459">
    <property type="entry name" value="HLH, helix-loop-helix DNA-binding domain"/>
    <property type="match status" value="1"/>
</dbReference>
<dbReference type="InterPro" id="IPR001067">
    <property type="entry name" value="Nuc_translocat"/>
</dbReference>
<dbReference type="Pfam" id="PF00989">
    <property type="entry name" value="PAS"/>
    <property type="match status" value="1"/>
</dbReference>
<dbReference type="GO" id="GO:0003677">
    <property type="term" value="F:DNA binding"/>
    <property type="evidence" value="ECO:0007669"/>
    <property type="project" value="UniProtKB-KW"/>
</dbReference>
<dbReference type="GO" id="GO:0005634">
    <property type="term" value="C:nucleus"/>
    <property type="evidence" value="ECO:0007669"/>
    <property type="project" value="UniProtKB-SubCell"/>
</dbReference>
<dbReference type="InterPro" id="IPR013767">
    <property type="entry name" value="PAS_fold"/>
</dbReference>
<evidence type="ECO:0000256" key="4">
    <source>
        <dbReference type="ARBA" id="ARBA00023125"/>
    </source>
</evidence>
<evidence type="ECO:0000256" key="1">
    <source>
        <dbReference type="ARBA" id="ARBA00004123"/>
    </source>
</evidence>
<dbReference type="InterPro" id="IPR050933">
    <property type="entry name" value="Circadian_TF"/>
</dbReference>